<dbReference type="AlphaFoldDB" id="T1BVN6"/>
<evidence type="ECO:0000256" key="3">
    <source>
        <dbReference type="ARBA" id="ARBA00023125"/>
    </source>
</evidence>
<protein>
    <submittedName>
        <fullName evidence="5">Transcriptional repressor, CopY family</fullName>
    </submittedName>
</protein>
<dbReference type="SUPFAM" id="SSF46785">
    <property type="entry name" value="Winged helix' DNA-binding domain"/>
    <property type="match status" value="1"/>
</dbReference>
<dbReference type="EMBL" id="AUZY01002248">
    <property type="protein sequence ID" value="EQD72643.1"/>
    <property type="molecule type" value="Genomic_DNA"/>
</dbReference>
<dbReference type="GO" id="GO:0003677">
    <property type="term" value="F:DNA binding"/>
    <property type="evidence" value="ECO:0007669"/>
    <property type="project" value="UniProtKB-KW"/>
</dbReference>
<name>T1BVN6_9ZZZZ</name>
<keyword evidence="2" id="KW-0805">Transcription regulation</keyword>
<organism evidence="5">
    <name type="scientific">mine drainage metagenome</name>
    <dbReference type="NCBI Taxonomy" id="410659"/>
    <lineage>
        <taxon>unclassified sequences</taxon>
        <taxon>metagenomes</taxon>
        <taxon>ecological metagenomes</taxon>
    </lineage>
</organism>
<comment type="similarity">
    <text evidence="1">Belongs to the BlaI transcriptional regulatory family.</text>
</comment>
<reference evidence="5" key="2">
    <citation type="journal article" date="2014" name="ISME J.">
        <title>Microbial stratification in low pH oxic and suboxic macroscopic growths along an acid mine drainage.</title>
        <authorList>
            <person name="Mendez-Garcia C."/>
            <person name="Mesa V."/>
            <person name="Sprenger R.R."/>
            <person name="Richter M."/>
            <person name="Diez M.S."/>
            <person name="Solano J."/>
            <person name="Bargiela R."/>
            <person name="Golyshina O.V."/>
            <person name="Manteca A."/>
            <person name="Ramos J.L."/>
            <person name="Gallego J.R."/>
            <person name="Llorente I."/>
            <person name="Martins Dos Santos V.A."/>
            <person name="Jensen O.N."/>
            <person name="Pelaez A.I."/>
            <person name="Sanchez J."/>
            <person name="Ferrer M."/>
        </authorList>
    </citation>
    <scope>NUCLEOTIDE SEQUENCE</scope>
</reference>
<evidence type="ECO:0000256" key="1">
    <source>
        <dbReference type="ARBA" id="ARBA00011046"/>
    </source>
</evidence>
<proteinExistence type="inferred from homology"/>
<sequence>MLGPLESEVMTSLRGLGEAPARDVRQALAGRGIRVAYTTVSTILGRLFSKGLVKRRRESCRGGERYVYRSADVEQKYLINLLRGVVAMFGPAGVVHLNEEIEKLDPSQETELRRRLGLE</sequence>
<accession>T1BVN6</accession>
<comment type="caution">
    <text evidence="5">The sequence shown here is derived from an EMBL/GenBank/DDBJ whole genome shotgun (WGS) entry which is preliminary data.</text>
</comment>
<evidence type="ECO:0000313" key="5">
    <source>
        <dbReference type="EMBL" id="EQD72643.1"/>
    </source>
</evidence>
<dbReference type="InterPro" id="IPR036388">
    <property type="entry name" value="WH-like_DNA-bd_sf"/>
</dbReference>
<dbReference type="Pfam" id="PF03965">
    <property type="entry name" value="Penicillinase_R"/>
    <property type="match status" value="1"/>
</dbReference>
<dbReference type="Gene3D" id="1.10.10.10">
    <property type="entry name" value="Winged helix-like DNA-binding domain superfamily/Winged helix DNA-binding domain"/>
    <property type="match status" value="1"/>
</dbReference>
<dbReference type="InterPro" id="IPR005650">
    <property type="entry name" value="BlaI_family"/>
</dbReference>
<dbReference type="GO" id="GO:0045892">
    <property type="term" value="P:negative regulation of DNA-templated transcription"/>
    <property type="evidence" value="ECO:0007669"/>
    <property type="project" value="InterPro"/>
</dbReference>
<gene>
    <name evidence="5" type="ORF">B1B_03646</name>
</gene>
<evidence type="ECO:0000256" key="4">
    <source>
        <dbReference type="ARBA" id="ARBA00023163"/>
    </source>
</evidence>
<dbReference type="InterPro" id="IPR036390">
    <property type="entry name" value="WH_DNA-bd_sf"/>
</dbReference>
<keyword evidence="4" id="KW-0804">Transcription</keyword>
<keyword evidence="3" id="KW-0238">DNA-binding</keyword>
<reference evidence="5" key="1">
    <citation type="submission" date="2013-08" db="EMBL/GenBank/DDBJ databases">
        <authorList>
            <person name="Mendez C."/>
            <person name="Richter M."/>
            <person name="Ferrer M."/>
            <person name="Sanchez J."/>
        </authorList>
    </citation>
    <scope>NUCLEOTIDE SEQUENCE</scope>
</reference>
<evidence type="ECO:0000256" key="2">
    <source>
        <dbReference type="ARBA" id="ARBA00023015"/>
    </source>
</evidence>